<evidence type="ECO:0000313" key="8">
    <source>
        <dbReference type="EMBL" id="MFN2975525.1"/>
    </source>
</evidence>
<proteinExistence type="inferred from homology"/>
<dbReference type="SUPFAM" id="SSF103473">
    <property type="entry name" value="MFS general substrate transporter"/>
    <property type="match status" value="1"/>
</dbReference>
<feature type="transmembrane region" description="Helical" evidence="7">
    <location>
        <begin position="269"/>
        <end position="289"/>
    </location>
</feature>
<feature type="transmembrane region" description="Helical" evidence="7">
    <location>
        <begin position="43"/>
        <end position="65"/>
    </location>
</feature>
<gene>
    <name evidence="8" type="ORF">ACK2TP_07100</name>
</gene>
<feature type="transmembrane region" description="Helical" evidence="7">
    <location>
        <begin position="231"/>
        <end position="249"/>
    </location>
</feature>
<organism evidence="8 9">
    <name type="scientific">Terriglobus aquaticus</name>
    <dbReference type="NCBI Taxonomy" id="940139"/>
    <lineage>
        <taxon>Bacteria</taxon>
        <taxon>Pseudomonadati</taxon>
        <taxon>Acidobacteriota</taxon>
        <taxon>Terriglobia</taxon>
        <taxon>Terriglobales</taxon>
        <taxon>Acidobacteriaceae</taxon>
        <taxon>Terriglobus</taxon>
    </lineage>
</organism>
<feature type="transmembrane region" description="Helical" evidence="7">
    <location>
        <begin position="387"/>
        <end position="406"/>
    </location>
</feature>
<dbReference type="InterPro" id="IPR051788">
    <property type="entry name" value="MFS_Transporter"/>
</dbReference>
<name>A0ABW9KLQ8_9BACT</name>
<evidence type="ECO:0000256" key="3">
    <source>
        <dbReference type="ARBA" id="ARBA00022448"/>
    </source>
</evidence>
<feature type="transmembrane region" description="Helical" evidence="7">
    <location>
        <begin position="128"/>
        <end position="150"/>
    </location>
</feature>
<sequence length="428" mass="44285">MPDTHNFTSSTGALGAPLAAHGHQMEQPRRTPAPAEAIPRSPLLHYAALLSGFGTAFLGPSLPALSAGLHLSDRGGGALFAAQFTGAFLGGWFTRAPLRRCMLRGFTCAAVGFAALSSTLAFHAALAWALAALLLLGFGVGQIITSNNLLASLLWAHRRGAALTLLNFTWSAGALCSPLFVPALVRASGPAPVLAGFASLLFVGLIAVFALPPAPNPLTSVTESSRAQTGLSQRTFLFFCLQLFLYGGVETSLDGWLHTYDLRYTHATHAFAASTAAFWFCLAGTRAAASALLLRLPERQFLRGGLALAVLALATLLALGPGRGNLIPVLAGITGAALAPWFPLLFSGLVSEGPTAPQAGRIVAVSGLGAAAIPWLVGQISAGTGSLRTALLLPIAGVLFLLLLSFRRRSRELAAEEIPSQIKSGAGV</sequence>
<keyword evidence="3" id="KW-0813">Transport</keyword>
<dbReference type="EMBL" id="JBJYXY010000001">
    <property type="protein sequence ID" value="MFN2975525.1"/>
    <property type="molecule type" value="Genomic_DNA"/>
</dbReference>
<evidence type="ECO:0000256" key="7">
    <source>
        <dbReference type="SAM" id="Phobius"/>
    </source>
</evidence>
<feature type="transmembrane region" description="Helical" evidence="7">
    <location>
        <begin position="326"/>
        <end position="350"/>
    </location>
</feature>
<comment type="similarity">
    <text evidence="2">Belongs to the major facilitator superfamily.</text>
</comment>
<feature type="transmembrane region" description="Helical" evidence="7">
    <location>
        <begin position="101"/>
        <end position="122"/>
    </location>
</feature>
<protein>
    <submittedName>
        <fullName evidence="8">MFS transporter</fullName>
    </submittedName>
</protein>
<dbReference type="Gene3D" id="1.20.1250.20">
    <property type="entry name" value="MFS general substrate transporter like domains"/>
    <property type="match status" value="2"/>
</dbReference>
<accession>A0ABW9KLQ8</accession>
<comment type="subcellular location">
    <subcellularLocation>
        <location evidence="1">Endomembrane system</location>
        <topology evidence="1">Multi-pass membrane protein</topology>
    </subcellularLocation>
</comment>
<feature type="transmembrane region" description="Helical" evidence="7">
    <location>
        <begin position="191"/>
        <end position="211"/>
    </location>
</feature>
<feature type="transmembrane region" description="Helical" evidence="7">
    <location>
        <begin position="301"/>
        <end position="320"/>
    </location>
</feature>
<keyword evidence="5 7" id="KW-1133">Transmembrane helix</keyword>
<reference evidence="8 9" key="1">
    <citation type="submission" date="2024-12" db="EMBL/GenBank/DDBJ databases">
        <authorList>
            <person name="Lee Y."/>
        </authorList>
    </citation>
    <scope>NUCLEOTIDE SEQUENCE [LARGE SCALE GENOMIC DNA]</scope>
    <source>
        <strain evidence="8 9">03SUJ4</strain>
    </source>
</reference>
<evidence type="ECO:0000256" key="6">
    <source>
        <dbReference type="ARBA" id="ARBA00023136"/>
    </source>
</evidence>
<dbReference type="InterPro" id="IPR011701">
    <property type="entry name" value="MFS"/>
</dbReference>
<dbReference type="PANTHER" id="PTHR23514">
    <property type="entry name" value="BYPASS OF STOP CODON PROTEIN 6"/>
    <property type="match status" value="1"/>
</dbReference>
<keyword evidence="4 7" id="KW-0812">Transmembrane</keyword>
<dbReference type="RefSeq" id="WP_263412951.1">
    <property type="nucleotide sequence ID" value="NZ_BAABBH010000001.1"/>
</dbReference>
<feature type="transmembrane region" description="Helical" evidence="7">
    <location>
        <begin position="162"/>
        <end position="185"/>
    </location>
</feature>
<dbReference type="Proteomes" id="UP001634747">
    <property type="component" value="Unassembled WGS sequence"/>
</dbReference>
<evidence type="ECO:0000256" key="1">
    <source>
        <dbReference type="ARBA" id="ARBA00004127"/>
    </source>
</evidence>
<keyword evidence="9" id="KW-1185">Reference proteome</keyword>
<feature type="transmembrane region" description="Helical" evidence="7">
    <location>
        <begin position="362"/>
        <end position="381"/>
    </location>
</feature>
<evidence type="ECO:0000256" key="2">
    <source>
        <dbReference type="ARBA" id="ARBA00008335"/>
    </source>
</evidence>
<evidence type="ECO:0000313" key="9">
    <source>
        <dbReference type="Proteomes" id="UP001634747"/>
    </source>
</evidence>
<dbReference type="Pfam" id="PF07690">
    <property type="entry name" value="MFS_1"/>
    <property type="match status" value="1"/>
</dbReference>
<keyword evidence="6 7" id="KW-0472">Membrane</keyword>
<evidence type="ECO:0000256" key="4">
    <source>
        <dbReference type="ARBA" id="ARBA00022692"/>
    </source>
</evidence>
<evidence type="ECO:0000256" key="5">
    <source>
        <dbReference type="ARBA" id="ARBA00022989"/>
    </source>
</evidence>
<comment type="caution">
    <text evidence="8">The sequence shown here is derived from an EMBL/GenBank/DDBJ whole genome shotgun (WGS) entry which is preliminary data.</text>
</comment>
<feature type="transmembrane region" description="Helical" evidence="7">
    <location>
        <begin position="77"/>
        <end position="94"/>
    </location>
</feature>
<dbReference type="PANTHER" id="PTHR23514:SF3">
    <property type="entry name" value="BYPASS OF STOP CODON PROTEIN 6"/>
    <property type="match status" value="1"/>
</dbReference>
<dbReference type="InterPro" id="IPR036259">
    <property type="entry name" value="MFS_trans_sf"/>
</dbReference>